<dbReference type="GO" id="GO:0000122">
    <property type="term" value="P:negative regulation of transcription by RNA polymerase II"/>
    <property type="evidence" value="ECO:0007669"/>
    <property type="project" value="TreeGrafter"/>
</dbReference>
<evidence type="ECO:0000256" key="1">
    <source>
        <dbReference type="ARBA" id="ARBA00023015"/>
    </source>
</evidence>
<dbReference type="InterPro" id="IPR036910">
    <property type="entry name" value="HMG_box_dom_sf"/>
</dbReference>
<dbReference type="Pfam" id="PF00505">
    <property type="entry name" value="HMG_box"/>
    <property type="match status" value="1"/>
</dbReference>
<dbReference type="Gene3D" id="1.10.30.10">
    <property type="entry name" value="High mobility group box domain"/>
    <property type="match status" value="1"/>
</dbReference>
<dbReference type="SMART" id="SM00398">
    <property type="entry name" value="HMG"/>
    <property type="match status" value="1"/>
</dbReference>
<keyword evidence="1" id="KW-0805">Transcription regulation</keyword>
<dbReference type="SUPFAM" id="SSF47095">
    <property type="entry name" value="HMG-box"/>
    <property type="match status" value="1"/>
</dbReference>
<accession>Q4GZM6</accession>
<evidence type="ECO:0000256" key="4">
    <source>
        <dbReference type="PROSITE-ProRule" id="PRU00267"/>
    </source>
</evidence>
<reference evidence="6" key="1">
    <citation type="journal article" date="2005" name="Fungal Genet. Biol.">
        <title>Characterisation of the mating-type locus in the genus Xanthoria (lichen-forming ascomycetes, Lecanoromycetes).</title>
        <authorList>
            <person name="Scherrer S."/>
            <person name="Zippler U."/>
            <person name="Honegger R."/>
        </authorList>
    </citation>
    <scope>NUCLEOTIDE SEQUENCE</scope>
    <source>
        <strain evidence="6">Single spore isolate 267-I-a-3</strain>
    </source>
</reference>
<dbReference type="GO" id="GO:0001228">
    <property type="term" value="F:DNA-binding transcription activator activity, RNA polymerase II-specific"/>
    <property type="evidence" value="ECO:0007669"/>
    <property type="project" value="TreeGrafter"/>
</dbReference>
<evidence type="ECO:0000256" key="3">
    <source>
        <dbReference type="ARBA" id="ARBA00023163"/>
    </source>
</evidence>
<proteinExistence type="predicted"/>
<feature type="domain" description="HMG box" evidence="5">
    <location>
        <begin position="98"/>
        <end position="166"/>
    </location>
</feature>
<feature type="DNA-binding region" description="HMG box" evidence="4">
    <location>
        <begin position="98"/>
        <end position="166"/>
    </location>
</feature>
<dbReference type="InterPro" id="IPR050140">
    <property type="entry name" value="SRY-related_HMG-box_TF-like"/>
</dbReference>
<gene>
    <name evidence="6" type="primary">MAT1-2-1</name>
</gene>
<dbReference type="FunFam" id="1.10.30.10:FF:000041">
    <property type="entry name" value="HMG box family protein"/>
    <property type="match status" value="1"/>
</dbReference>
<keyword evidence="2 4" id="KW-0238">DNA-binding</keyword>
<dbReference type="PANTHER" id="PTHR10270">
    <property type="entry name" value="SOX TRANSCRIPTION FACTOR"/>
    <property type="match status" value="1"/>
</dbReference>
<dbReference type="GO" id="GO:0030154">
    <property type="term" value="P:cell differentiation"/>
    <property type="evidence" value="ECO:0007669"/>
    <property type="project" value="TreeGrafter"/>
</dbReference>
<evidence type="ECO:0000256" key="2">
    <source>
        <dbReference type="ARBA" id="ARBA00023125"/>
    </source>
</evidence>
<keyword evidence="3" id="KW-0804">Transcription</keyword>
<dbReference type="InterPro" id="IPR009071">
    <property type="entry name" value="HMG_box_dom"/>
</dbReference>
<dbReference type="AlphaFoldDB" id="Q4GZM6"/>
<dbReference type="PROSITE" id="PS50118">
    <property type="entry name" value="HMG_BOX_2"/>
    <property type="match status" value="1"/>
</dbReference>
<dbReference type="CDD" id="cd01389">
    <property type="entry name" value="HMG-box_ROX1-like"/>
    <property type="match status" value="1"/>
</dbReference>
<name>Q4GZM6_9LECA</name>
<evidence type="ECO:0000313" key="6">
    <source>
        <dbReference type="EMBL" id="CAI59768.2"/>
    </source>
</evidence>
<keyword evidence="4" id="KW-0539">Nucleus</keyword>
<organism evidence="6">
    <name type="scientific">Polycauliona polycarpa</name>
    <dbReference type="NCBI Taxonomy" id="1301501"/>
    <lineage>
        <taxon>Eukaryota</taxon>
        <taxon>Fungi</taxon>
        <taxon>Dikarya</taxon>
        <taxon>Ascomycota</taxon>
        <taxon>Pezizomycotina</taxon>
        <taxon>Lecanoromycetes</taxon>
        <taxon>OSLEUM clade</taxon>
        <taxon>Lecanoromycetidae</taxon>
        <taxon>Teloschistales</taxon>
        <taxon>Teloschistineae</taxon>
        <taxon>Teloschistaceae</taxon>
        <taxon>Xanthorioideae</taxon>
        <taxon>Polycauliona</taxon>
    </lineage>
</organism>
<protein>
    <submittedName>
        <fullName evidence="6">Mating-type protein MAT1-2-1</fullName>
    </submittedName>
</protein>
<sequence>MAVPNMQLAEHLWMQHASNLNHGYASNVTLNPAVERAIGSDGLALIAERYESMIQAPVEIKKRNGLPTTIYPKQNLNGHEKVTVTNPKSKMTSKKDKVARPPNAFILYRQHHHPIVKSQNADLHNNQISIMLGKQWQDEAADVKAEYKALAEKIKKEHLNAHPNYQYQPRKPAEKKRRMTRRKADKLNAQAGSSNDPINAANVPVFEKTSNGNAVFTLGDRSIKDDAALLAMLQKHNEDLVAHTTHYDQAAAPVLYHERSEESQNEVAFYSNMLNFEKMYPSKYGPNELLPEDAAMLDIIRQIPDSVHELIFDYNSELRQNAQLNRMLSHFSPLWNSPPSDQENSAFEHTL</sequence>
<dbReference type="GO" id="GO:0000978">
    <property type="term" value="F:RNA polymerase II cis-regulatory region sequence-specific DNA binding"/>
    <property type="evidence" value="ECO:0007669"/>
    <property type="project" value="TreeGrafter"/>
</dbReference>
<dbReference type="EMBL" id="AJ884598">
    <property type="protein sequence ID" value="CAI59768.2"/>
    <property type="molecule type" value="Genomic_DNA"/>
</dbReference>
<dbReference type="PANTHER" id="PTHR10270:SF161">
    <property type="entry name" value="SEX-DETERMINING REGION Y PROTEIN"/>
    <property type="match status" value="1"/>
</dbReference>
<evidence type="ECO:0000259" key="5">
    <source>
        <dbReference type="PROSITE" id="PS50118"/>
    </source>
</evidence>
<dbReference type="GO" id="GO:0005634">
    <property type="term" value="C:nucleus"/>
    <property type="evidence" value="ECO:0007669"/>
    <property type="project" value="UniProtKB-UniRule"/>
</dbReference>